<evidence type="ECO:0000313" key="1">
    <source>
        <dbReference type="EMBL" id="CAK5011758.1"/>
    </source>
</evidence>
<comment type="caution">
    <text evidence="1">The sequence shown here is derived from an EMBL/GenBank/DDBJ whole genome shotgun (WGS) entry which is preliminary data.</text>
</comment>
<evidence type="ECO:0000313" key="2">
    <source>
        <dbReference type="Proteomes" id="UP001497535"/>
    </source>
</evidence>
<sequence>MHFIMIFSMTMMTSLMINANTDCNGKKCNNNQVCAKFCDKGKENNLVCGFNDHKCPVGYLCHNECKDKSDMIPCNPQQYYCPKHYTCNGGGICMPK</sequence>
<accession>A0ACB0XPU8</accession>
<organism evidence="1 2">
    <name type="scientific">Meloidogyne enterolobii</name>
    <name type="common">Root-knot nematode worm</name>
    <name type="synonym">Meloidogyne mayaguensis</name>
    <dbReference type="NCBI Taxonomy" id="390850"/>
    <lineage>
        <taxon>Eukaryota</taxon>
        <taxon>Metazoa</taxon>
        <taxon>Ecdysozoa</taxon>
        <taxon>Nematoda</taxon>
        <taxon>Chromadorea</taxon>
        <taxon>Rhabditida</taxon>
        <taxon>Tylenchina</taxon>
        <taxon>Tylenchomorpha</taxon>
        <taxon>Tylenchoidea</taxon>
        <taxon>Meloidogynidae</taxon>
        <taxon>Meloidogyninae</taxon>
        <taxon>Meloidogyne</taxon>
    </lineage>
</organism>
<reference evidence="1" key="1">
    <citation type="submission" date="2023-11" db="EMBL/GenBank/DDBJ databases">
        <authorList>
            <person name="Poullet M."/>
        </authorList>
    </citation>
    <scope>NUCLEOTIDE SEQUENCE</scope>
    <source>
        <strain evidence="1">E1834</strain>
    </source>
</reference>
<keyword evidence="2" id="KW-1185">Reference proteome</keyword>
<dbReference type="Proteomes" id="UP001497535">
    <property type="component" value="Unassembled WGS sequence"/>
</dbReference>
<proteinExistence type="predicted"/>
<name>A0ACB0XPU8_MELEN</name>
<gene>
    <name evidence="1" type="ORF">MENTE1834_LOCUS2008</name>
</gene>
<dbReference type="EMBL" id="CAVMJV010000001">
    <property type="protein sequence ID" value="CAK5011758.1"/>
    <property type="molecule type" value="Genomic_DNA"/>
</dbReference>
<protein>
    <submittedName>
        <fullName evidence="1">Uncharacterized protein</fullName>
    </submittedName>
</protein>